<dbReference type="InterPro" id="IPR035897">
    <property type="entry name" value="Toll_tir_struct_dom_sf"/>
</dbReference>
<proteinExistence type="predicted"/>
<reference evidence="2 3" key="1">
    <citation type="submission" date="2019-03" db="EMBL/GenBank/DDBJ databases">
        <title>Genomic Encyclopedia of Type Strains, Phase IV (KMG-IV): sequencing the most valuable type-strain genomes for metagenomic binning, comparative biology and taxonomic classification.</title>
        <authorList>
            <person name="Goeker M."/>
        </authorList>
    </citation>
    <scope>NUCLEOTIDE SEQUENCE [LARGE SCALE GENOMIC DNA]</scope>
    <source>
        <strain evidence="2 3">DSM 24591</strain>
    </source>
</reference>
<gene>
    <name evidence="2" type="ORF">EDC26_104131</name>
</gene>
<name>A0A4R3M6D8_9BURK</name>
<dbReference type="Proteomes" id="UP000295525">
    <property type="component" value="Unassembled WGS sequence"/>
</dbReference>
<evidence type="ECO:0000313" key="3">
    <source>
        <dbReference type="Proteomes" id="UP000295525"/>
    </source>
</evidence>
<dbReference type="EMBL" id="SMAJ01000004">
    <property type="protein sequence ID" value="TCT08971.1"/>
    <property type="molecule type" value="Genomic_DNA"/>
</dbReference>
<feature type="domain" description="TIR" evidence="1">
    <location>
        <begin position="10"/>
        <end position="130"/>
    </location>
</feature>
<keyword evidence="3" id="KW-1185">Reference proteome</keyword>
<evidence type="ECO:0000259" key="1">
    <source>
        <dbReference type="Pfam" id="PF13676"/>
    </source>
</evidence>
<dbReference type="InterPro" id="IPR000157">
    <property type="entry name" value="TIR_dom"/>
</dbReference>
<evidence type="ECO:0000313" key="2">
    <source>
        <dbReference type="EMBL" id="TCT08971.1"/>
    </source>
</evidence>
<dbReference type="SUPFAM" id="SSF52200">
    <property type="entry name" value="Toll/Interleukin receptor TIR domain"/>
    <property type="match status" value="1"/>
</dbReference>
<dbReference type="Gene3D" id="3.40.50.10140">
    <property type="entry name" value="Toll/interleukin-1 receptor homology (TIR) domain"/>
    <property type="match status" value="1"/>
</dbReference>
<comment type="caution">
    <text evidence="2">The sequence shown here is derived from an EMBL/GenBank/DDBJ whole genome shotgun (WGS) entry which is preliminary data.</text>
</comment>
<protein>
    <submittedName>
        <fullName evidence="2">TIR domain-containing protein</fullName>
    </submittedName>
</protein>
<dbReference type="RefSeq" id="WP_132581070.1">
    <property type="nucleotide sequence ID" value="NZ_SMAJ01000004.1"/>
</dbReference>
<sequence length="320" mass="36125">MIDADNRGAVFISYAWGAELENKEWVRQQIADPLDWNYQVFWDRDSIGFGESIDGRIASALAQRPILVLCLCDPDYIDAARRVDSGLHRELQVLTRIADEPGVRIVPLILGRCVERLPEPLVGRAYLDLQPLHNRGLGLETALLCVAEGLSQAQVRASINAQMAMANLRQRARAYLQLQSLVFWGNGNTHEVTVHPDGQLSYPLRAPQWMWDSEMWSFMLGDEVPTYCPIKGRWHWDRFSPSRGMQALGTAVLSAFFPQLVGEDEQRALSDGGVVLAQNFFSTVYVAEPFRFDMNDVVTFMINHPEGYRVLETLLDAVDS</sequence>
<organism evidence="2 3">
    <name type="scientific">Paralcaligenes ureilyticus</name>
    <dbReference type="NCBI Taxonomy" id="627131"/>
    <lineage>
        <taxon>Bacteria</taxon>
        <taxon>Pseudomonadati</taxon>
        <taxon>Pseudomonadota</taxon>
        <taxon>Betaproteobacteria</taxon>
        <taxon>Burkholderiales</taxon>
        <taxon>Alcaligenaceae</taxon>
        <taxon>Paralcaligenes</taxon>
    </lineage>
</organism>
<accession>A0A4R3M6D8</accession>
<dbReference type="GO" id="GO:0007165">
    <property type="term" value="P:signal transduction"/>
    <property type="evidence" value="ECO:0007669"/>
    <property type="project" value="InterPro"/>
</dbReference>
<dbReference type="Pfam" id="PF13676">
    <property type="entry name" value="TIR_2"/>
    <property type="match status" value="1"/>
</dbReference>
<dbReference type="OrthoDB" id="9793753at2"/>
<dbReference type="AlphaFoldDB" id="A0A4R3M6D8"/>